<dbReference type="EC" id="3.1.21.7" evidence="6"/>
<keyword evidence="5 6" id="KW-0378">Hydrolase</keyword>
<gene>
    <name evidence="6" type="primary">nfi</name>
    <name evidence="7" type="ORF">E3J68_04670</name>
</gene>
<comment type="catalytic activity">
    <reaction evidence="6">
        <text>Endonucleolytic cleavage at apurinic or apyrimidinic sites to products with a 5'-phosphate.</text>
        <dbReference type="EC" id="3.1.21.7"/>
    </reaction>
</comment>
<keyword evidence="6" id="KW-0227">DNA damage</keyword>
<dbReference type="PANTHER" id="PTHR28511">
    <property type="entry name" value="ENDONUCLEASE V"/>
    <property type="match status" value="1"/>
</dbReference>
<dbReference type="InterPro" id="IPR007581">
    <property type="entry name" value="Endonuclease-V"/>
</dbReference>
<reference evidence="7 8" key="1">
    <citation type="submission" date="2019-03" db="EMBL/GenBank/DDBJ databases">
        <title>Metabolic potential of uncultured bacteria and archaea associated with petroleum seepage in deep-sea sediments.</title>
        <authorList>
            <person name="Dong X."/>
            <person name="Hubert C."/>
        </authorList>
    </citation>
    <scope>NUCLEOTIDE SEQUENCE [LARGE SCALE GENOMIC DNA]</scope>
    <source>
        <strain evidence="7">E44_bin3</strain>
    </source>
</reference>
<evidence type="ECO:0000313" key="8">
    <source>
        <dbReference type="Proteomes" id="UP000316517"/>
    </source>
</evidence>
<name>A0A523TAZ2_UNCAE</name>
<dbReference type="GO" id="GO:0005737">
    <property type="term" value="C:cytoplasm"/>
    <property type="evidence" value="ECO:0007669"/>
    <property type="project" value="UniProtKB-SubCell"/>
</dbReference>
<sequence length="227" mass="25237">MRCHKLHSWKVSAKKAVQIQCQLKKRISLNNKFGDIRKVAGADVSYFRGKAVGGVVVMGFPRLEILAKKFFVSEVDFPYIPGLLSFREAPPLLGALAKIRREPDIILFDGQGIAHPRRMGIATHLGLFLEKPTIGCAKSLLVGKYLPPGGEQGSYSLLEDKGEVIGAAVRTRKEKKPVFVSPGDGIDLMTSIEIVLRCTGRYRLPEPLRQAHLFAKEIREKFEGEIK</sequence>
<dbReference type="CDD" id="cd06559">
    <property type="entry name" value="Endonuclease_V"/>
    <property type="match status" value="1"/>
</dbReference>
<dbReference type="Gene3D" id="3.30.2170.10">
    <property type="entry name" value="archaeoglobus fulgidus dsm 4304 superfamily"/>
    <property type="match status" value="1"/>
</dbReference>
<dbReference type="NCBIfam" id="NF008629">
    <property type="entry name" value="PRK11617.1"/>
    <property type="match status" value="1"/>
</dbReference>
<dbReference type="AlphaFoldDB" id="A0A523TAZ2"/>
<protein>
    <recommendedName>
        <fullName evidence="6">Endonuclease V</fullName>
        <ecNumber evidence="6">3.1.21.7</ecNumber>
    </recommendedName>
    <alternativeName>
        <fullName evidence="6">Deoxyinosine 3'endonuclease</fullName>
    </alternativeName>
    <alternativeName>
        <fullName evidence="6">Deoxyribonuclease V</fullName>
        <shortName evidence="6">DNase V</shortName>
    </alternativeName>
</protein>
<evidence type="ECO:0000256" key="4">
    <source>
        <dbReference type="ARBA" id="ARBA00022759"/>
    </source>
</evidence>
<feature type="binding site" evidence="6">
    <location>
        <position position="109"/>
    </location>
    <ligand>
        <name>Mg(2+)</name>
        <dbReference type="ChEBI" id="CHEBI:18420"/>
    </ligand>
</feature>
<dbReference type="PANTHER" id="PTHR28511:SF1">
    <property type="entry name" value="ENDONUCLEASE V"/>
    <property type="match status" value="1"/>
</dbReference>
<dbReference type="GO" id="GO:0000287">
    <property type="term" value="F:magnesium ion binding"/>
    <property type="evidence" value="ECO:0007669"/>
    <property type="project" value="UniProtKB-UniRule"/>
</dbReference>
<evidence type="ECO:0000256" key="5">
    <source>
        <dbReference type="ARBA" id="ARBA00022801"/>
    </source>
</evidence>
<keyword evidence="2 6" id="KW-0963">Cytoplasm</keyword>
<keyword evidence="6" id="KW-0234">DNA repair</keyword>
<keyword evidence="6" id="KW-0460">Magnesium</keyword>
<evidence type="ECO:0000256" key="3">
    <source>
        <dbReference type="ARBA" id="ARBA00022722"/>
    </source>
</evidence>
<keyword evidence="3 6" id="KW-0540">Nuclease</keyword>
<dbReference type="EMBL" id="SOJT01000205">
    <property type="protein sequence ID" value="TET27111.1"/>
    <property type="molecule type" value="Genomic_DNA"/>
</dbReference>
<accession>A0A523TAZ2</accession>
<keyword evidence="4 6" id="KW-0255">Endonuclease</keyword>
<evidence type="ECO:0000256" key="6">
    <source>
        <dbReference type="HAMAP-Rule" id="MF_00801"/>
    </source>
</evidence>
<dbReference type="GO" id="GO:0016891">
    <property type="term" value="F:RNA endonuclease activity producing 5'-phosphomonoesters, hydrolytic mechanism"/>
    <property type="evidence" value="ECO:0007669"/>
    <property type="project" value="TreeGrafter"/>
</dbReference>
<dbReference type="GO" id="GO:0006281">
    <property type="term" value="P:DNA repair"/>
    <property type="evidence" value="ECO:0007669"/>
    <property type="project" value="UniProtKB-UniRule"/>
</dbReference>
<evidence type="ECO:0000313" key="7">
    <source>
        <dbReference type="EMBL" id="TET27111.1"/>
    </source>
</evidence>
<comment type="function">
    <text evidence="6">DNA repair enzyme involved in the repair of deaminated bases. Selectively cleaves double-stranded DNA at the second phosphodiester bond 3' to a deoxyinosine leaving behind the intact lesion on the nicked DNA.</text>
</comment>
<keyword evidence="6" id="KW-0479">Metal-binding</keyword>
<dbReference type="Pfam" id="PF04493">
    <property type="entry name" value="Endonuclease_5"/>
    <property type="match status" value="1"/>
</dbReference>
<proteinExistence type="inferred from homology"/>
<dbReference type="HAMAP" id="MF_00801">
    <property type="entry name" value="Endonuclease_5"/>
    <property type="match status" value="1"/>
</dbReference>
<organism evidence="7 8">
    <name type="scientific">Aerophobetes bacterium</name>
    <dbReference type="NCBI Taxonomy" id="2030807"/>
    <lineage>
        <taxon>Bacteria</taxon>
        <taxon>Candidatus Aerophobota</taxon>
    </lineage>
</organism>
<dbReference type="GO" id="GO:0003727">
    <property type="term" value="F:single-stranded RNA binding"/>
    <property type="evidence" value="ECO:0007669"/>
    <property type="project" value="TreeGrafter"/>
</dbReference>
<evidence type="ECO:0000256" key="1">
    <source>
        <dbReference type="ARBA" id="ARBA00004496"/>
    </source>
</evidence>
<feature type="site" description="Interaction with target DNA" evidence="6">
    <location>
        <position position="79"/>
    </location>
</feature>
<comment type="similarity">
    <text evidence="6">Belongs to the endonuclease V family.</text>
</comment>
<comment type="caution">
    <text evidence="7">The sequence shown here is derived from an EMBL/GenBank/DDBJ whole genome shotgun (WGS) entry which is preliminary data.</text>
</comment>
<dbReference type="Proteomes" id="UP000316517">
    <property type="component" value="Unassembled WGS sequence"/>
</dbReference>
<dbReference type="GO" id="GO:0043737">
    <property type="term" value="F:deoxyribonuclease V activity"/>
    <property type="evidence" value="ECO:0007669"/>
    <property type="project" value="UniProtKB-UniRule"/>
</dbReference>
<comment type="subcellular location">
    <subcellularLocation>
        <location evidence="1 6">Cytoplasm</location>
    </subcellularLocation>
</comment>
<evidence type="ECO:0000256" key="2">
    <source>
        <dbReference type="ARBA" id="ARBA00022490"/>
    </source>
</evidence>
<comment type="cofactor">
    <cofactor evidence="6">
        <name>Mg(2+)</name>
        <dbReference type="ChEBI" id="CHEBI:18420"/>
    </cofactor>
</comment>
<feature type="binding site" evidence="6">
    <location>
        <position position="43"/>
    </location>
    <ligand>
        <name>Mg(2+)</name>
        <dbReference type="ChEBI" id="CHEBI:18420"/>
    </ligand>
</feature>